<dbReference type="InterPro" id="IPR000157">
    <property type="entry name" value="TIR_dom"/>
</dbReference>
<keyword evidence="2" id="KW-1133">Transmembrane helix</keyword>
<keyword evidence="5" id="KW-1185">Reference proteome</keyword>
<gene>
    <name evidence="4" type="ORF">BST99_04005</name>
</gene>
<name>A0A2S7T6C8_9FLAO</name>
<feature type="transmembrane region" description="Helical" evidence="2">
    <location>
        <begin position="200"/>
        <end position="219"/>
    </location>
</feature>
<dbReference type="SUPFAM" id="SSF52200">
    <property type="entry name" value="Toll/Interleukin receptor TIR domain"/>
    <property type="match status" value="1"/>
</dbReference>
<dbReference type="Gene3D" id="3.40.50.10140">
    <property type="entry name" value="Toll/interleukin-1 receptor homology (TIR) domain"/>
    <property type="match status" value="1"/>
</dbReference>
<dbReference type="RefSeq" id="WP_105000658.1">
    <property type="nucleotide sequence ID" value="NZ_MQVX01000001.1"/>
</dbReference>
<accession>A0A2S7T6C8</accession>
<dbReference type="InterPro" id="IPR035897">
    <property type="entry name" value="Toll_tir_struct_dom_sf"/>
</dbReference>
<feature type="region of interest" description="Disordered" evidence="1">
    <location>
        <begin position="135"/>
        <end position="161"/>
    </location>
</feature>
<dbReference type="PROSITE" id="PS50104">
    <property type="entry name" value="TIR"/>
    <property type="match status" value="1"/>
</dbReference>
<reference evidence="5" key="1">
    <citation type="submission" date="2016-11" db="EMBL/GenBank/DDBJ databases">
        <title>Trade-off between light-utilization and light-protection in marine flavobacteria.</title>
        <authorList>
            <person name="Kumagai Y."/>
            <person name="Yoshizawa S."/>
            <person name="Kogure K."/>
        </authorList>
    </citation>
    <scope>NUCLEOTIDE SEQUENCE [LARGE SCALE GENOMIC DNA]</scope>
    <source>
        <strain evidence="5">SG-18</strain>
    </source>
</reference>
<evidence type="ECO:0000313" key="4">
    <source>
        <dbReference type="EMBL" id="PQJ15006.1"/>
    </source>
</evidence>
<protein>
    <recommendedName>
        <fullName evidence="3">TIR domain-containing protein</fullName>
    </recommendedName>
</protein>
<feature type="domain" description="TIR" evidence="3">
    <location>
        <begin position="2"/>
        <end position="128"/>
    </location>
</feature>
<dbReference type="OrthoDB" id="1098242at2"/>
<keyword evidence="2" id="KW-0472">Membrane</keyword>
<dbReference type="EMBL" id="MQVX01000001">
    <property type="protein sequence ID" value="PQJ15006.1"/>
    <property type="molecule type" value="Genomic_DNA"/>
</dbReference>
<feature type="compositionally biased region" description="Basic and acidic residues" evidence="1">
    <location>
        <begin position="135"/>
        <end position="151"/>
    </location>
</feature>
<evidence type="ECO:0000313" key="5">
    <source>
        <dbReference type="Proteomes" id="UP000239366"/>
    </source>
</evidence>
<comment type="caution">
    <text evidence="4">The sequence shown here is derived from an EMBL/GenBank/DDBJ whole genome shotgun (WGS) entry which is preliminary data.</text>
</comment>
<dbReference type="Pfam" id="PF13676">
    <property type="entry name" value="TIR_2"/>
    <property type="match status" value="1"/>
</dbReference>
<dbReference type="GO" id="GO:0007165">
    <property type="term" value="P:signal transduction"/>
    <property type="evidence" value="ECO:0007669"/>
    <property type="project" value="InterPro"/>
</dbReference>
<evidence type="ECO:0000256" key="1">
    <source>
        <dbReference type="SAM" id="MobiDB-lite"/>
    </source>
</evidence>
<evidence type="ECO:0000259" key="3">
    <source>
        <dbReference type="PROSITE" id="PS50104"/>
    </source>
</evidence>
<organism evidence="4 5">
    <name type="scientific">Aureicoccus marinus</name>
    <dbReference type="NCBI Taxonomy" id="754435"/>
    <lineage>
        <taxon>Bacteria</taxon>
        <taxon>Pseudomonadati</taxon>
        <taxon>Bacteroidota</taxon>
        <taxon>Flavobacteriia</taxon>
        <taxon>Flavobacteriales</taxon>
        <taxon>Flavobacteriaceae</taxon>
        <taxon>Aureicoccus</taxon>
    </lineage>
</organism>
<dbReference type="SMART" id="SM00255">
    <property type="entry name" value="TIR"/>
    <property type="match status" value="1"/>
</dbReference>
<proteinExistence type="predicted"/>
<dbReference type="AlphaFoldDB" id="A0A2S7T6C8"/>
<evidence type="ECO:0000256" key="2">
    <source>
        <dbReference type="SAM" id="Phobius"/>
    </source>
</evidence>
<sequence length="370" mass="40828">MTSETLFFSYSRDDSEFVLRLANQLRGAGASIWLDQLDIAPGNHWDSTIEEALQASGYLLVVLSKTSVESNNVMDEVSFAMEEDKKVIPLLVEDCEIPFRLRRLQQADFKESYRAGLEQLIQALDLKEEVTHKLLDEKGNNQPKSSEENTRTEPVLAKEPTENVQVKEPVMAFSTGSSERPSYEASSESSYRPRRKSRGWVLPLFLLILILSAGAATYLCVIPDYLGLSELVGSSCQNEADQTALSLCADLQSVDCYTAIITSASSSNQDIAKADAAVREKLSEEGYIQYSESDGSARYFDQLLGDPAKEPAAGDLLIATRARNVRDGVIGVDEVAERNGDVIDEKELIVVSEAIMSGTAIWIKINYTND</sequence>
<dbReference type="Proteomes" id="UP000239366">
    <property type="component" value="Unassembled WGS sequence"/>
</dbReference>
<keyword evidence="2" id="KW-0812">Transmembrane</keyword>